<dbReference type="GO" id="GO:0033712">
    <property type="term" value="F:1,5-anhydro-D-fructose reductase (1,5-anhydro-D-mannitol-forming) activity"/>
    <property type="evidence" value="ECO:0007669"/>
    <property type="project" value="UniProtKB-EC"/>
</dbReference>
<dbReference type="PANTHER" id="PTHR22604:SF105">
    <property type="entry name" value="TRANS-1,2-DIHYDROBENZENE-1,2-DIOL DEHYDROGENASE"/>
    <property type="match status" value="1"/>
</dbReference>
<dbReference type="InterPro" id="IPR000683">
    <property type="entry name" value="Gfo/Idh/MocA-like_OxRdtase_N"/>
</dbReference>
<organism evidence="5 6">
    <name type="scientific">Halalkalibacter krulwichiae</name>
    <dbReference type="NCBI Taxonomy" id="199441"/>
    <lineage>
        <taxon>Bacteria</taxon>
        <taxon>Bacillati</taxon>
        <taxon>Bacillota</taxon>
        <taxon>Bacilli</taxon>
        <taxon>Bacillales</taxon>
        <taxon>Bacillaceae</taxon>
        <taxon>Halalkalibacter</taxon>
    </lineage>
</organism>
<protein>
    <submittedName>
        <fullName evidence="5">1,5-anhydro-D-fructose reductase</fullName>
        <ecNumber evidence="5">1.1.1.292</ecNumber>
    </submittedName>
</protein>
<dbReference type="STRING" id="199441.BkAM31D_16055"/>
<accession>A0A1X9MKQ4</accession>
<feature type="domain" description="GFO/IDH/MocA-like oxidoreductase" evidence="4">
    <location>
        <begin position="134"/>
        <end position="249"/>
    </location>
</feature>
<dbReference type="EC" id="1.1.1.292" evidence="5"/>
<reference evidence="5 6" key="1">
    <citation type="submission" date="2017-04" db="EMBL/GenBank/DDBJ databases">
        <title>Bacillus krulwichiae AM31D Genome sequencing and assembly.</title>
        <authorList>
            <person name="Krulwich T.A."/>
            <person name="Anastor L."/>
            <person name="Ehrlich R."/>
            <person name="Ehrlich G.D."/>
            <person name="Janto B."/>
        </authorList>
    </citation>
    <scope>NUCLEOTIDE SEQUENCE [LARGE SCALE GENOMIC DNA]</scope>
    <source>
        <strain evidence="5 6">AM31D</strain>
    </source>
</reference>
<evidence type="ECO:0000259" key="4">
    <source>
        <dbReference type="Pfam" id="PF22725"/>
    </source>
</evidence>
<sequence>MAIVNWGILSTAKIAQKELIPAFLRSTNAKVTAIATGSGIERAQQVAQKFSIEKAYDNNNALLEDSSIDAVYIPLPNHLHKKWVIEAAKKRKHILCEKPAALTANEVIEMKEACEQNGVIFMEGFMYQFHPQHERVRQIIDSGEIGEISYMRASFSFLLANKENTIKMNDQGGGCIYDIGCYPIHSIRNILREEPTHIQTQAKYDETYKVDTDVYTYMEFASGRRAVFDASFNQMRRSEYEVVGTEGRVIVPRAYRPDWNGGDGLVIVEKSGISRTETLNADQYRNQIEVISAAILDGKIKSELSFDNTFANMHVIDACFKSMKSGKLVQL</sequence>
<evidence type="ECO:0000256" key="2">
    <source>
        <dbReference type="ARBA" id="ARBA00023002"/>
    </source>
</evidence>
<dbReference type="InterPro" id="IPR050984">
    <property type="entry name" value="Gfo/Idh/MocA_domain"/>
</dbReference>
<dbReference type="Pfam" id="PF22725">
    <property type="entry name" value="GFO_IDH_MocA_C3"/>
    <property type="match status" value="1"/>
</dbReference>
<proteinExistence type="inferred from homology"/>
<dbReference type="PANTHER" id="PTHR22604">
    <property type="entry name" value="OXIDOREDUCTASES"/>
    <property type="match status" value="1"/>
</dbReference>
<dbReference type="Gene3D" id="3.30.360.10">
    <property type="entry name" value="Dihydrodipicolinate Reductase, domain 2"/>
    <property type="match status" value="1"/>
</dbReference>
<dbReference type="InterPro" id="IPR036291">
    <property type="entry name" value="NAD(P)-bd_dom_sf"/>
</dbReference>
<evidence type="ECO:0000313" key="6">
    <source>
        <dbReference type="Proteomes" id="UP000193006"/>
    </source>
</evidence>
<dbReference type="InterPro" id="IPR055170">
    <property type="entry name" value="GFO_IDH_MocA-like_dom"/>
</dbReference>
<dbReference type="EMBL" id="CP020814">
    <property type="protein sequence ID" value="ARK31242.1"/>
    <property type="molecule type" value="Genomic_DNA"/>
</dbReference>
<dbReference type="GO" id="GO:0000166">
    <property type="term" value="F:nucleotide binding"/>
    <property type="evidence" value="ECO:0007669"/>
    <property type="project" value="InterPro"/>
</dbReference>
<dbReference type="Gene3D" id="3.40.50.720">
    <property type="entry name" value="NAD(P)-binding Rossmann-like Domain"/>
    <property type="match status" value="1"/>
</dbReference>
<dbReference type="AlphaFoldDB" id="A0A1X9MKQ4"/>
<evidence type="ECO:0000313" key="5">
    <source>
        <dbReference type="EMBL" id="ARK31242.1"/>
    </source>
</evidence>
<name>A0A1X9MKQ4_9BACI</name>
<feature type="domain" description="Gfo/Idh/MocA-like oxidoreductase N-terminal" evidence="3">
    <location>
        <begin position="5"/>
        <end position="125"/>
    </location>
</feature>
<keyword evidence="6" id="KW-1185">Reference proteome</keyword>
<comment type="similarity">
    <text evidence="1">Belongs to the Gfo/Idh/MocA family.</text>
</comment>
<keyword evidence="2 5" id="KW-0560">Oxidoreductase</keyword>
<gene>
    <name evidence="5" type="primary">afr_2</name>
    <name evidence="5" type="ORF">BkAM31D_16055</name>
</gene>
<evidence type="ECO:0000259" key="3">
    <source>
        <dbReference type="Pfam" id="PF01408"/>
    </source>
</evidence>
<dbReference type="RefSeq" id="WP_066150951.1">
    <property type="nucleotide sequence ID" value="NZ_CP020814.1"/>
</dbReference>
<dbReference type="SUPFAM" id="SSF55347">
    <property type="entry name" value="Glyceraldehyde-3-phosphate dehydrogenase-like, C-terminal domain"/>
    <property type="match status" value="1"/>
</dbReference>
<dbReference type="Pfam" id="PF01408">
    <property type="entry name" value="GFO_IDH_MocA"/>
    <property type="match status" value="1"/>
</dbReference>
<dbReference type="SUPFAM" id="SSF51735">
    <property type="entry name" value="NAD(P)-binding Rossmann-fold domains"/>
    <property type="match status" value="1"/>
</dbReference>
<dbReference type="KEGG" id="bkw:BkAM31D_16055"/>
<evidence type="ECO:0000256" key="1">
    <source>
        <dbReference type="ARBA" id="ARBA00010928"/>
    </source>
</evidence>
<dbReference type="Proteomes" id="UP000193006">
    <property type="component" value="Chromosome"/>
</dbReference>